<protein>
    <submittedName>
        <fullName evidence="4">Serpin domain-containing protein</fullName>
    </submittedName>
</protein>
<evidence type="ECO:0000259" key="2">
    <source>
        <dbReference type="Pfam" id="PF00079"/>
    </source>
</evidence>
<dbReference type="PROSITE" id="PS00284">
    <property type="entry name" value="SERPIN"/>
    <property type="match status" value="1"/>
</dbReference>
<dbReference type="PANTHER" id="PTHR11461:SF211">
    <property type="entry name" value="GH10112P-RELATED"/>
    <property type="match status" value="1"/>
</dbReference>
<keyword evidence="3" id="KW-1185">Reference proteome</keyword>
<dbReference type="CDD" id="cd00172">
    <property type="entry name" value="serpin"/>
    <property type="match status" value="1"/>
</dbReference>
<dbReference type="InterPro" id="IPR042178">
    <property type="entry name" value="Serpin_sf_1"/>
</dbReference>
<dbReference type="InterPro" id="IPR042185">
    <property type="entry name" value="Serpin_sf_2"/>
</dbReference>
<dbReference type="Gene3D" id="2.30.39.10">
    <property type="entry name" value="Alpha-1-antitrypsin, domain 1"/>
    <property type="match status" value="1"/>
</dbReference>
<dbReference type="Pfam" id="PF00079">
    <property type="entry name" value="Serpin"/>
    <property type="match status" value="1"/>
</dbReference>
<reference evidence="4" key="1">
    <citation type="submission" date="2022-11" db="UniProtKB">
        <authorList>
            <consortium name="WormBaseParasite"/>
        </authorList>
    </citation>
    <scope>IDENTIFICATION</scope>
</reference>
<accession>A0A914YQT3</accession>
<dbReference type="InterPro" id="IPR023796">
    <property type="entry name" value="Serpin_dom"/>
</dbReference>
<sequence>MENKGCYNYAAKENNYQFLEIPYITNYFSMFIILPYERFGLSKMLKSFNVNELLDMMFATNSIEGNVVIPKFTAESSFELSQILRHLKINDAFDASNADFSGVTTDAKIHISRILQKVSVKVSEEGTKAAVATVLEDIFISNDDDTFQFTADHPFLYILADKNKNIYFVGTFYN</sequence>
<evidence type="ECO:0000313" key="4">
    <source>
        <dbReference type="WBParaSite" id="PSU_v2.g21432.t1"/>
    </source>
</evidence>
<comment type="similarity">
    <text evidence="1">Belongs to the serpin family.</text>
</comment>
<dbReference type="GO" id="GO:0005615">
    <property type="term" value="C:extracellular space"/>
    <property type="evidence" value="ECO:0007669"/>
    <property type="project" value="InterPro"/>
</dbReference>
<dbReference type="InterPro" id="IPR000215">
    <property type="entry name" value="Serpin_fam"/>
</dbReference>
<dbReference type="GO" id="GO:0004867">
    <property type="term" value="F:serine-type endopeptidase inhibitor activity"/>
    <property type="evidence" value="ECO:0007669"/>
    <property type="project" value="InterPro"/>
</dbReference>
<dbReference type="InterPro" id="IPR023795">
    <property type="entry name" value="Serpin_CS"/>
</dbReference>
<feature type="domain" description="Serpin" evidence="2">
    <location>
        <begin position="1"/>
        <end position="174"/>
    </location>
</feature>
<dbReference type="Proteomes" id="UP000887577">
    <property type="component" value="Unplaced"/>
</dbReference>
<evidence type="ECO:0000313" key="3">
    <source>
        <dbReference type="Proteomes" id="UP000887577"/>
    </source>
</evidence>
<evidence type="ECO:0000256" key="1">
    <source>
        <dbReference type="ARBA" id="ARBA00009500"/>
    </source>
</evidence>
<dbReference type="WBParaSite" id="PSU_v2.g21432.t1">
    <property type="protein sequence ID" value="PSU_v2.g21432.t1"/>
    <property type="gene ID" value="PSU_v2.g21432"/>
</dbReference>
<name>A0A914YQT3_9BILA</name>
<dbReference type="SUPFAM" id="SSF56574">
    <property type="entry name" value="Serpins"/>
    <property type="match status" value="1"/>
</dbReference>
<dbReference type="Gene3D" id="3.30.497.10">
    <property type="entry name" value="Antithrombin, subunit I, domain 2"/>
    <property type="match status" value="1"/>
</dbReference>
<proteinExistence type="inferred from homology"/>
<dbReference type="AlphaFoldDB" id="A0A914YQT3"/>
<dbReference type="InterPro" id="IPR036186">
    <property type="entry name" value="Serpin_sf"/>
</dbReference>
<organism evidence="3 4">
    <name type="scientific">Panagrolaimus superbus</name>
    <dbReference type="NCBI Taxonomy" id="310955"/>
    <lineage>
        <taxon>Eukaryota</taxon>
        <taxon>Metazoa</taxon>
        <taxon>Ecdysozoa</taxon>
        <taxon>Nematoda</taxon>
        <taxon>Chromadorea</taxon>
        <taxon>Rhabditida</taxon>
        <taxon>Tylenchina</taxon>
        <taxon>Panagrolaimomorpha</taxon>
        <taxon>Panagrolaimoidea</taxon>
        <taxon>Panagrolaimidae</taxon>
        <taxon>Panagrolaimus</taxon>
    </lineage>
</organism>
<dbReference type="PANTHER" id="PTHR11461">
    <property type="entry name" value="SERINE PROTEASE INHIBITOR, SERPIN"/>
    <property type="match status" value="1"/>
</dbReference>